<evidence type="ECO:0000256" key="4">
    <source>
        <dbReference type="ARBA" id="ARBA00022448"/>
    </source>
</evidence>
<evidence type="ECO:0000256" key="10">
    <source>
        <dbReference type="ARBA" id="ARBA00023112"/>
    </source>
</evidence>
<evidence type="ECO:0000256" key="2">
    <source>
        <dbReference type="ARBA" id="ARBA00004651"/>
    </source>
</evidence>
<feature type="transmembrane region" description="Helical" evidence="13">
    <location>
        <begin position="308"/>
        <end position="328"/>
    </location>
</feature>
<evidence type="ECO:0000256" key="3">
    <source>
        <dbReference type="ARBA" id="ARBA00022426"/>
    </source>
</evidence>
<dbReference type="Pfam" id="PF03824">
    <property type="entry name" value="NicO"/>
    <property type="match status" value="1"/>
</dbReference>
<proteinExistence type="inferred from homology"/>
<dbReference type="PANTHER" id="PTHR40659:SF1">
    <property type="entry name" value="NICKEL_COBALT EFFLUX SYSTEM RCNA"/>
    <property type="match status" value="1"/>
</dbReference>
<gene>
    <name evidence="14" type="ORF">A6E04_18825</name>
</gene>
<evidence type="ECO:0000256" key="11">
    <source>
        <dbReference type="ARBA" id="ARBA00023136"/>
    </source>
</evidence>
<keyword evidence="7 13" id="KW-0812">Transmembrane</keyword>
<evidence type="ECO:0000256" key="1">
    <source>
        <dbReference type="ARBA" id="ARBA00002510"/>
    </source>
</evidence>
<keyword evidence="5" id="KW-1003">Cell membrane</keyword>
<evidence type="ECO:0000256" key="13">
    <source>
        <dbReference type="RuleBase" id="RU362101"/>
    </source>
</evidence>
<name>A0A1B9NUN2_ALILO</name>
<evidence type="ECO:0000256" key="12">
    <source>
        <dbReference type="ARBA" id="ARBA00023285"/>
    </source>
</evidence>
<keyword evidence="9" id="KW-0406">Ion transport</keyword>
<evidence type="ECO:0000256" key="8">
    <source>
        <dbReference type="ARBA" id="ARBA00022989"/>
    </source>
</evidence>
<feature type="transmembrane region" description="Helical" evidence="13">
    <location>
        <begin position="14"/>
        <end position="32"/>
    </location>
</feature>
<keyword evidence="12" id="KW-0170">Cobalt</keyword>
<feature type="transmembrane region" description="Helical" evidence="13">
    <location>
        <begin position="231"/>
        <end position="252"/>
    </location>
</feature>
<dbReference type="InterPro" id="IPR011541">
    <property type="entry name" value="Ni/Co_transpt_high_affinity"/>
</dbReference>
<feature type="transmembrane region" description="Helical" evidence="13">
    <location>
        <begin position="65"/>
        <end position="87"/>
    </location>
</feature>
<dbReference type="GO" id="GO:0032025">
    <property type="term" value="P:response to cobalt ion"/>
    <property type="evidence" value="ECO:0007669"/>
    <property type="project" value="TreeGrafter"/>
</dbReference>
<protein>
    <recommendedName>
        <fullName evidence="13">Nickel/cobalt efflux system</fullName>
    </recommendedName>
</protein>
<dbReference type="PANTHER" id="PTHR40659">
    <property type="entry name" value="NICKEL/COBALT EFFLUX SYSTEM RCNA"/>
    <property type="match status" value="1"/>
</dbReference>
<dbReference type="InterPro" id="IPR051224">
    <property type="entry name" value="NiCoT_RcnA"/>
</dbReference>
<comment type="subcellular location">
    <subcellularLocation>
        <location evidence="2 13">Cell membrane</location>
        <topology evidence="2 13">Multi-pass membrane protein</topology>
    </subcellularLocation>
</comment>
<accession>A0A1B9NUN2</accession>
<dbReference type="STRING" id="688.A6E04_18825"/>
<comment type="function">
    <text evidence="1">Efflux system for nickel and cobalt.</text>
</comment>
<feature type="transmembrane region" description="Helical" evidence="13">
    <location>
        <begin position="147"/>
        <end position="164"/>
    </location>
</feature>
<dbReference type="GO" id="GO:0046583">
    <property type="term" value="F:monoatomic cation efflux transmembrane transporter activity"/>
    <property type="evidence" value="ECO:0007669"/>
    <property type="project" value="TreeGrafter"/>
</dbReference>
<keyword evidence="4 13" id="KW-0813">Transport</keyword>
<dbReference type="GO" id="GO:0005886">
    <property type="term" value="C:plasma membrane"/>
    <property type="evidence" value="ECO:0007669"/>
    <property type="project" value="UniProtKB-SubCell"/>
</dbReference>
<reference evidence="14 15" key="1">
    <citation type="submission" date="2016-06" db="EMBL/GenBank/DDBJ databases">
        <authorList>
            <person name="Kjaerup R.B."/>
            <person name="Dalgaard T.S."/>
            <person name="Juul-Madsen H.R."/>
        </authorList>
    </citation>
    <scope>NUCLEOTIDE SEQUENCE [LARGE SCALE GENOMIC DNA]</scope>
    <source>
        <strain evidence="14 15">1S159</strain>
    </source>
</reference>
<keyword evidence="10" id="KW-0921">Nickel transport</keyword>
<feature type="transmembrane region" description="Helical" evidence="13">
    <location>
        <begin position="108"/>
        <end position="135"/>
    </location>
</feature>
<dbReference type="AlphaFoldDB" id="A0A1B9NUN2"/>
<dbReference type="GO" id="GO:0006824">
    <property type="term" value="P:cobalt ion transport"/>
    <property type="evidence" value="ECO:0007669"/>
    <property type="project" value="UniProtKB-KW"/>
</dbReference>
<keyword evidence="3" id="KW-0171">Cobalt transport</keyword>
<dbReference type="OrthoDB" id="9812956at2"/>
<keyword evidence="11 13" id="KW-0472">Membrane</keyword>
<organism evidence="14 15">
    <name type="scientific">Aliivibrio logei</name>
    <name type="common">Vibrio logei</name>
    <dbReference type="NCBI Taxonomy" id="688"/>
    <lineage>
        <taxon>Bacteria</taxon>
        <taxon>Pseudomonadati</taxon>
        <taxon>Pseudomonadota</taxon>
        <taxon>Gammaproteobacteria</taxon>
        <taxon>Vibrionales</taxon>
        <taxon>Vibrionaceae</taxon>
        <taxon>Aliivibrio</taxon>
    </lineage>
</organism>
<comment type="similarity">
    <text evidence="13">Belongs to the NiCoT transporter (TC 2.A.52) family.</text>
</comment>
<evidence type="ECO:0000313" key="15">
    <source>
        <dbReference type="Proteomes" id="UP000093523"/>
    </source>
</evidence>
<evidence type="ECO:0000256" key="9">
    <source>
        <dbReference type="ARBA" id="ARBA00023065"/>
    </source>
</evidence>
<evidence type="ECO:0000256" key="7">
    <source>
        <dbReference type="ARBA" id="ARBA00022692"/>
    </source>
</evidence>
<comment type="caution">
    <text evidence="14">The sequence shown here is derived from an EMBL/GenBank/DDBJ whole genome shotgun (WGS) entry which is preliminary data.</text>
</comment>
<dbReference type="GO" id="GO:0010045">
    <property type="term" value="P:response to nickel cation"/>
    <property type="evidence" value="ECO:0007669"/>
    <property type="project" value="TreeGrafter"/>
</dbReference>
<evidence type="ECO:0000256" key="5">
    <source>
        <dbReference type="ARBA" id="ARBA00022475"/>
    </source>
</evidence>
<keyword evidence="8 13" id="KW-1133">Transmembrane helix</keyword>
<keyword evidence="6" id="KW-0533">Nickel</keyword>
<dbReference type="GO" id="GO:0015099">
    <property type="term" value="F:nickel cation transmembrane transporter activity"/>
    <property type="evidence" value="ECO:0007669"/>
    <property type="project" value="UniProtKB-UniRule"/>
</dbReference>
<evidence type="ECO:0000313" key="14">
    <source>
        <dbReference type="EMBL" id="OCH17733.1"/>
    </source>
</evidence>
<feature type="transmembrane region" description="Helical" evidence="13">
    <location>
        <begin position="258"/>
        <end position="287"/>
    </location>
</feature>
<dbReference type="Proteomes" id="UP000093523">
    <property type="component" value="Unassembled WGS sequence"/>
</dbReference>
<sequence length="341" mass="37216">MISSKMSKQAMKPVINILVFITVSIIALDVLWQEWPSLVITSINMQRDIYAELSDLLYEAKADNVASGVMLIGLSFLYGMFHSLGPGHGKMIVTTYLVTHPTKVNTSLLLTLLSSMVQALVAVTLVSVLLVLFKASMHEVNAQADQFIRLSFYIVLILGGLIVIRSLRQLWRSLNNPKEGGFKIKGAVRIRPSSLLSNQNINNTAVSSCSCGHKHFATADEMNRASSVREYIGIIISIGMRPCTGAIMVLLFANMINIYWLGVISAFVMAIGTALTTSTIAVMTITGKKVVQRYLKVASKSAPRVTRAHSLLQLSGGIVLMIFGLLLLNSQVLGMSPIFKV</sequence>
<dbReference type="RefSeq" id="WP_065612102.1">
    <property type="nucleotide sequence ID" value="NZ_CAWMPN010000029.1"/>
</dbReference>
<evidence type="ECO:0000256" key="6">
    <source>
        <dbReference type="ARBA" id="ARBA00022596"/>
    </source>
</evidence>
<dbReference type="EMBL" id="MAJU01000029">
    <property type="protein sequence ID" value="OCH17733.1"/>
    <property type="molecule type" value="Genomic_DNA"/>
</dbReference>